<dbReference type="EMBL" id="JASOOE010000003">
    <property type="protein sequence ID" value="MDK7186717.1"/>
    <property type="molecule type" value="Genomic_DNA"/>
</dbReference>
<accession>A0AAJ1Q554</accession>
<evidence type="ECO:0000313" key="3">
    <source>
        <dbReference type="Proteomes" id="UP001229251"/>
    </source>
</evidence>
<gene>
    <name evidence="2" type="ORF">QP433_01850</name>
</gene>
<keyword evidence="1" id="KW-0812">Transmembrane</keyword>
<dbReference type="GO" id="GO:0022857">
    <property type="term" value="F:transmembrane transporter activity"/>
    <property type="evidence" value="ECO:0007669"/>
    <property type="project" value="InterPro"/>
</dbReference>
<evidence type="ECO:0000256" key="1">
    <source>
        <dbReference type="SAM" id="Phobius"/>
    </source>
</evidence>
<dbReference type="Gene3D" id="1.10.1760.20">
    <property type="match status" value="1"/>
</dbReference>
<keyword evidence="1" id="KW-0472">Membrane</keyword>
<dbReference type="RefSeq" id="WP_016647648.1">
    <property type="nucleotide sequence ID" value="NZ_JASOOE010000003.1"/>
</dbReference>
<proteinExistence type="predicted"/>
<dbReference type="AlphaFoldDB" id="A0AAJ1Q554"/>
<feature type="transmembrane region" description="Helical" evidence="1">
    <location>
        <begin position="127"/>
        <end position="147"/>
    </location>
</feature>
<sequence length="197" mass="21894">MRDFKSKNNFSVKKITLISIFMAIILIQTWIPFLGYIAIPPLNITIIHVTVILASLVMGGKTGAFIGFFWGLNSLIRAYTIPSSPMYIYIFSSPLVSVLPRFLMPICLMAISSAIKNRLTQANYYRLMGLAGALLNTILVLSAIVVFKREDYLQIQGASMANLWSVLMGIILVNGIPEAIFSAFVMPLLMRAVKQIL</sequence>
<dbReference type="Pfam" id="PF12822">
    <property type="entry name" value="ECF_trnsprt"/>
    <property type="match status" value="1"/>
</dbReference>
<keyword evidence="1" id="KW-1133">Transmembrane helix</keyword>
<comment type="caution">
    <text evidence="2">The sequence shown here is derived from an EMBL/GenBank/DDBJ whole genome shotgun (WGS) entry which is preliminary data.</text>
</comment>
<evidence type="ECO:0000313" key="2">
    <source>
        <dbReference type="EMBL" id="MDK7186717.1"/>
    </source>
</evidence>
<feature type="transmembrane region" description="Helical" evidence="1">
    <location>
        <begin position="87"/>
        <end position="115"/>
    </location>
</feature>
<dbReference type="Proteomes" id="UP001229251">
    <property type="component" value="Unassembled WGS sequence"/>
</dbReference>
<dbReference type="InterPro" id="IPR024529">
    <property type="entry name" value="ECF_trnsprt_substrate-spec"/>
</dbReference>
<feature type="transmembrane region" description="Helical" evidence="1">
    <location>
        <begin position="12"/>
        <end position="31"/>
    </location>
</feature>
<name>A0AAJ1Q554_9LACT</name>
<reference evidence="2" key="1">
    <citation type="submission" date="2023-05" db="EMBL/GenBank/DDBJ databases">
        <title>Cataloging the Phylogenetic Diversity of Human Bladder Bacteria.</title>
        <authorList>
            <person name="Du J."/>
        </authorList>
    </citation>
    <scope>NUCLEOTIDE SEQUENCE</scope>
    <source>
        <strain evidence="2">UMB1231</strain>
    </source>
</reference>
<organism evidence="2 3">
    <name type="scientific">Facklamia hominis</name>
    <dbReference type="NCBI Taxonomy" id="178214"/>
    <lineage>
        <taxon>Bacteria</taxon>
        <taxon>Bacillati</taxon>
        <taxon>Bacillota</taxon>
        <taxon>Bacilli</taxon>
        <taxon>Lactobacillales</taxon>
        <taxon>Aerococcaceae</taxon>
        <taxon>Facklamia</taxon>
    </lineage>
</organism>
<protein>
    <submittedName>
        <fullName evidence="2">ECF transporter S component</fullName>
    </submittedName>
</protein>
<feature type="transmembrane region" description="Helical" evidence="1">
    <location>
        <begin position="167"/>
        <end position="189"/>
    </location>
</feature>